<gene>
    <name evidence="2" type="ORF">EVAR_36396_1</name>
</gene>
<accession>A0A4C1W5W8</accession>
<keyword evidence="3" id="KW-1185">Reference proteome</keyword>
<evidence type="ECO:0000313" key="3">
    <source>
        <dbReference type="Proteomes" id="UP000299102"/>
    </source>
</evidence>
<reference evidence="2 3" key="1">
    <citation type="journal article" date="2019" name="Commun. Biol.">
        <title>The bagworm genome reveals a unique fibroin gene that provides high tensile strength.</title>
        <authorList>
            <person name="Kono N."/>
            <person name="Nakamura H."/>
            <person name="Ohtoshi R."/>
            <person name="Tomita M."/>
            <person name="Numata K."/>
            <person name="Arakawa K."/>
        </authorList>
    </citation>
    <scope>NUCLEOTIDE SEQUENCE [LARGE SCALE GENOMIC DNA]</scope>
</reference>
<evidence type="ECO:0000313" key="2">
    <source>
        <dbReference type="EMBL" id="GBP46413.1"/>
    </source>
</evidence>
<name>A0A4C1W5W8_EUMVA</name>
<protein>
    <submittedName>
        <fullName evidence="2">Uncharacterized protein</fullName>
    </submittedName>
</protein>
<dbReference type="EMBL" id="BGZK01000482">
    <property type="protein sequence ID" value="GBP46413.1"/>
    <property type="molecule type" value="Genomic_DNA"/>
</dbReference>
<dbReference type="Proteomes" id="UP000299102">
    <property type="component" value="Unassembled WGS sequence"/>
</dbReference>
<organism evidence="2 3">
    <name type="scientific">Eumeta variegata</name>
    <name type="common">Bagworm moth</name>
    <name type="synonym">Eumeta japonica</name>
    <dbReference type="NCBI Taxonomy" id="151549"/>
    <lineage>
        <taxon>Eukaryota</taxon>
        <taxon>Metazoa</taxon>
        <taxon>Ecdysozoa</taxon>
        <taxon>Arthropoda</taxon>
        <taxon>Hexapoda</taxon>
        <taxon>Insecta</taxon>
        <taxon>Pterygota</taxon>
        <taxon>Neoptera</taxon>
        <taxon>Endopterygota</taxon>
        <taxon>Lepidoptera</taxon>
        <taxon>Glossata</taxon>
        <taxon>Ditrysia</taxon>
        <taxon>Tineoidea</taxon>
        <taxon>Psychidae</taxon>
        <taxon>Oiketicinae</taxon>
        <taxon>Eumeta</taxon>
    </lineage>
</organism>
<proteinExistence type="predicted"/>
<evidence type="ECO:0000256" key="1">
    <source>
        <dbReference type="SAM" id="MobiDB-lite"/>
    </source>
</evidence>
<dbReference type="AlphaFoldDB" id="A0A4C1W5W8"/>
<comment type="caution">
    <text evidence="2">The sequence shown here is derived from an EMBL/GenBank/DDBJ whole genome shotgun (WGS) entry which is preliminary data.</text>
</comment>
<sequence length="156" mass="17404">MGKIGSGLVRGARPQHDAGTHAARRRSGPGTRLGQYRVGSSAGRLLLCLISCRRIRSAVGKFSYFISLLTANDYYESSYVFLVTFHGVVPHLRSTFAPFLDVRRVTLFLCKAHRRLRYLLPQAGKCCPVSEFIFDRARDLGADMEMISFAFLDNGV</sequence>
<feature type="region of interest" description="Disordered" evidence="1">
    <location>
        <begin position="1"/>
        <end position="30"/>
    </location>
</feature>